<evidence type="ECO:0000313" key="2">
    <source>
        <dbReference type="EMBL" id="MBM7571623.1"/>
    </source>
</evidence>
<keyword evidence="1" id="KW-0732">Signal</keyword>
<evidence type="ECO:0000256" key="1">
    <source>
        <dbReference type="SAM" id="SignalP"/>
    </source>
</evidence>
<dbReference type="EMBL" id="JAFBDR010000010">
    <property type="protein sequence ID" value="MBM7571623.1"/>
    <property type="molecule type" value="Genomic_DNA"/>
</dbReference>
<name>A0ABS2N0Q3_9BACI</name>
<gene>
    <name evidence="2" type="ORF">JOC48_002122</name>
</gene>
<reference evidence="2 3" key="1">
    <citation type="submission" date="2021-01" db="EMBL/GenBank/DDBJ databases">
        <title>Genomic Encyclopedia of Type Strains, Phase IV (KMG-IV): sequencing the most valuable type-strain genomes for metagenomic binning, comparative biology and taxonomic classification.</title>
        <authorList>
            <person name="Goeker M."/>
        </authorList>
    </citation>
    <scope>NUCLEOTIDE SEQUENCE [LARGE SCALE GENOMIC DNA]</scope>
    <source>
        <strain evidence="2 3">DSM 23711</strain>
    </source>
</reference>
<sequence length="168" mass="19014">MRKIITCAFLLLLWLPACQNSQSVPDGYYPYDIEKVKSAVRQLSFQPEIPGFVPIPVQVLISDHYQIMDTEAEALDVSFYTNNNDLLSIQFVNGEMDEIMTDSVTVTINERVKGHYIDNSYAKILYWEKNGINYKMIYRSSGGSIGGKNATKEITKSDLVNVAESFHS</sequence>
<evidence type="ECO:0000313" key="3">
    <source>
        <dbReference type="Proteomes" id="UP001296943"/>
    </source>
</evidence>
<proteinExistence type="predicted"/>
<feature type="signal peptide" evidence="1">
    <location>
        <begin position="1"/>
        <end position="19"/>
    </location>
</feature>
<evidence type="ECO:0008006" key="4">
    <source>
        <dbReference type="Google" id="ProtNLM"/>
    </source>
</evidence>
<dbReference type="Proteomes" id="UP001296943">
    <property type="component" value="Unassembled WGS sequence"/>
</dbReference>
<accession>A0ABS2N0Q3</accession>
<dbReference type="RefSeq" id="WP_204499407.1">
    <property type="nucleotide sequence ID" value="NZ_JAFBDR010000010.1"/>
</dbReference>
<protein>
    <recommendedName>
        <fullName evidence="4">DUF4367 domain-containing protein</fullName>
    </recommendedName>
</protein>
<comment type="caution">
    <text evidence="2">The sequence shown here is derived from an EMBL/GenBank/DDBJ whole genome shotgun (WGS) entry which is preliminary data.</text>
</comment>
<keyword evidence="3" id="KW-1185">Reference proteome</keyword>
<organism evidence="2 3">
    <name type="scientific">Aquibacillus albus</name>
    <dbReference type="NCBI Taxonomy" id="1168171"/>
    <lineage>
        <taxon>Bacteria</taxon>
        <taxon>Bacillati</taxon>
        <taxon>Bacillota</taxon>
        <taxon>Bacilli</taxon>
        <taxon>Bacillales</taxon>
        <taxon>Bacillaceae</taxon>
        <taxon>Aquibacillus</taxon>
    </lineage>
</organism>
<feature type="chain" id="PRO_5047526038" description="DUF4367 domain-containing protein" evidence="1">
    <location>
        <begin position="20"/>
        <end position="168"/>
    </location>
</feature>